<dbReference type="InterPro" id="IPR020845">
    <property type="entry name" value="AMP-binding_CS"/>
</dbReference>
<dbReference type="Pfam" id="PF00501">
    <property type="entry name" value="AMP-binding"/>
    <property type="match status" value="1"/>
</dbReference>
<dbReference type="SUPFAM" id="SSF56801">
    <property type="entry name" value="Acetyl-CoA synthetase-like"/>
    <property type="match status" value="1"/>
</dbReference>
<evidence type="ECO:0000313" key="3">
    <source>
        <dbReference type="EMBL" id="STT55386.1"/>
    </source>
</evidence>
<dbReference type="GO" id="GO:0044550">
    <property type="term" value="P:secondary metabolite biosynthetic process"/>
    <property type="evidence" value="ECO:0007669"/>
    <property type="project" value="TreeGrafter"/>
</dbReference>
<gene>
    <name evidence="3" type="primary">dhbF_2</name>
    <name evidence="3" type="ORF">NCTC8849_03995</name>
</gene>
<protein>
    <submittedName>
        <fullName evidence="3">Iron aquisition yersiniabactin synthesis enzyme (Irp2)</fullName>
    </submittedName>
</protein>
<dbReference type="GO" id="GO:0043041">
    <property type="term" value="P:amino acid activation for nonribosomal peptide biosynthetic process"/>
    <property type="evidence" value="ECO:0007669"/>
    <property type="project" value="TreeGrafter"/>
</dbReference>
<dbReference type="PANTHER" id="PTHR45527:SF1">
    <property type="entry name" value="FATTY ACID SYNTHASE"/>
    <property type="match status" value="1"/>
</dbReference>
<dbReference type="AlphaFoldDB" id="A0A377WKM4"/>
<dbReference type="EMBL" id="UGLC01000002">
    <property type="protein sequence ID" value="STT55386.1"/>
    <property type="molecule type" value="Genomic_DNA"/>
</dbReference>
<name>A0A377WKM4_KLEPN</name>
<keyword evidence="1" id="KW-0436">Ligase</keyword>
<evidence type="ECO:0000313" key="4">
    <source>
        <dbReference type="Proteomes" id="UP000254799"/>
    </source>
</evidence>
<sequence length="184" mass="20908">MLRIIEQRCVQHPKQLAIQQHDGTLTYAELWARVQFIAMRFRAHGIQPGDRIGVLLPRHRDVIATMLATWFVGACYVPFDIHQPAARLQRLMQRARLVCLVVRQPGEWGEIVQLSLPELMQDMSNTIRYSTPCALLPDMQAYLLFTSGSTGEPKGVCVVHRGLLNLLLDMQRTFAVARKTGCSR</sequence>
<dbReference type="InterPro" id="IPR000873">
    <property type="entry name" value="AMP-dep_synth/lig_dom"/>
</dbReference>
<dbReference type="PANTHER" id="PTHR45527">
    <property type="entry name" value="NONRIBOSOMAL PEPTIDE SYNTHETASE"/>
    <property type="match status" value="1"/>
</dbReference>
<dbReference type="GO" id="GO:0031177">
    <property type="term" value="F:phosphopantetheine binding"/>
    <property type="evidence" value="ECO:0007669"/>
    <property type="project" value="TreeGrafter"/>
</dbReference>
<accession>A0A377WKM4</accession>
<dbReference type="PROSITE" id="PS00455">
    <property type="entry name" value="AMP_BINDING"/>
    <property type="match status" value="1"/>
</dbReference>
<dbReference type="InterPro" id="IPR042099">
    <property type="entry name" value="ANL_N_sf"/>
</dbReference>
<proteinExistence type="predicted"/>
<dbReference type="Proteomes" id="UP000254799">
    <property type="component" value="Unassembled WGS sequence"/>
</dbReference>
<dbReference type="GO" id="GO:0005737">
    <property type="term" value="C:cytoplasm"/>
    <property type="evidence" value="ECO:0007669"/>
    <property type="project" value="TreeGrafter"/>
</dbReference>
<evidence type="ECO:0000259" key="2">
    <source>
        <dbReference type="Pfam" id="PF00501"/>
    </source>
</evidence>
<reference evidence="3 4" key="1">
    <citation type="submission" date="2018-06" db="EMBL/GenBank/DDBJ databases">
        <authorList>
            <consortium name="Pathogen Informatics"/>
            <person name="Doyle S."/>
        </authorList>
    </citation>
    <scope>NUCLEOTIDE SEQUENCE [LARGE SCALE GENOMIC DNA]</scope>
    <source>
        <strain evidence="3 4">NCTC8849</strain>
    </source>
</reference>
<evidence type="ECO:0000256" key="1">
    <source>
        <dbReference type="ARBA" id="ARBA00022598"/>
    </source>
</evidence>
<dbReference type="GO" id="GO:0016877">
    <property type="term" value="F:ligase activity, forming carbon-sulfur bonds"/>
    <property type="evidence" value="ECO:0007669"/>
    <property type="project" value="UniProtKB-ARBA"/>
</dbReference>
<feature type="domain" description="AMP-dependent synthetase/ligase" evidence="2">
    <location>
        <begin position="6"/>
        <end position="174"/>
    </location>
</feature>
<organism evidence="3 4">
    <name type="scientific">Klebsiella pneumoniae</name>
    <dbReference type="NCBI Taxonomy" id="573"/>
    <lineage>
        <taxon>Bacteria</taxon>
        <taxon>Pseudomonadati</taxon>
        <taxon>Pseudomonadota</taxon>
        <taxon>Gammaproteobacteria</taxon>
        <taxon>Enterobacterales</taxon>
        <taxon>Enterobacteriaceae</taxon>
        <taxon>Klebsiella/Raoultella group</taxon>
        <taxon>Klebsiella</taxon>
        <taxon>Klebsiella pneumoniae complex</taxon>
    </lineage>
</organism>
<dbReference type="Gene3D" id="3.40.50.12780">
    <property type="entry name" value="N-terminal domain of ligase-like"/>
    <property type="match status" value="1"/>
</dbReference>